<feature type="transmembrane region" description="Helical" evidence="1">
    <location>
        <begin position="350"/>
        <end position="368"/>
    </location>
</feature>
<evidence type="ECO:0000313" key="3">
    <source>
        <dbReference type="Proteomes" id="UP001145087"/>
    </source>
</evidence>
<dbReference type="EMBL" id="JAPOHD010000067">
    <property type="protein sequence ID" value="MCY1723258.1"/>
    <property type="molecule type" value="Genomic_DNA"/>
</dbReference>
<keyword evidence="1" id="KW-0812">Transmembrane</keyword>
<feature type="transmembrane region" description="Helical" evidence="1">
    <location>
        <begin position="217"/>
        <end position="236"/>
    </location>
</feature>
<dbReference type="Proteomes" id="UP001145087">
    <property type="component" value="Unassembled WGS sequence"/>
</dbReference>
<keyword evidence="1" id="KW-1133">Transmembrane helix</keyword>
<dbReference type="AlphaFoldDB" id="A0A9X3F9Y6"/>
<evidence type="ECO:0000313" key="2">
    <source>
        <dbReference type="EMBL" id="MCY1723258.1"/>
    </source>
</evidence>
<feature type="transmembrane region" description="Helical" evidence="1">
    <location>
        <begin position="5"/>
        <end position="22"/>
    </location>
</feature>
<feature type="transmembrane region" description="Helical" evidence="1">
    <location>
        <begin position="34"/>
        <end position="55"/>
    </location>
</feature>
<evidence type="ECO:0000256" key="1">
    <source>
        <dbReference type="SAM" id="Phobius"/>
    </source>
</evidence>
<organism evidence="2 3">
    <name type="scientific">Draconibacterium aestuarii</name>
    <dbReference type="NCBI Taxonomy" id="2998507"/>
    <lineage>
        <taxon>Bacteria</taxon>
        <taxon>Pseudomonadati</taxon>
        <taxon>Bacteroidota</taxon>
        <taxon>Bacteroidia</taxon>
        <taxon>Marinilabiliales</taxon>
        <taxon>Prolixibacteraceae</taxon>
        <taxon>Draconibacterium</taxon>
    </lineage>
</organism>
<dbReference type="RefSeq" id="WP_343335583.1">
    <property type="nucleotide sequence ID" value="NZ_JAPOHD010000067.1"/>
</dbReference>
<feature type="transmembrane region" description="Helical" evidence="1">
    <location>
        <begin position="317"/>
        <end position="338"/>
    </location>
</feature>
<accession>A0A9X3F9Y6</accession>
<feature type="transmembrane region" description="Helical" evidence="1">
    <location>
        <begin position="374"/>
        <end position="393"/>
    </location>
</feature>
<name>A0A9X3F9Y6_9BACT</name>
<comment type="caution">
    <text evidence="2">The sequence shown here is derived from an EMBL/GenBank/DDBJ whole genome shotgun (WGS) entry which is preliminary data.</text>
</comment>
<gene>
    <name evidence="2" type="ORF">OU798_23110</name>
</gene>
<keyword evidence="3" id="KW-1185">Reference proteome</keyword>
<reference evidence="2" key="1">
    <citation type="submission" date="2022-11" db="EMBL/GenBank/DDBJ databases">
        <title>Marilongibacter aestuarii gen. nov., sp. nov., isolated from tidal flat sediment.</title>
        <authorList>
            <person name="Jiayan W."/>
        </authorList>
    </citation>
    <scope>NUCLEOTIDE SEQUENCE</scope>
    <source>
        <strain evidence="2">Z1-6</strain>
    </source>
</reference>
<feature type="transmembrane region" description="Helical" evidence="1">
    <location>
        <begin position="117"/>
        <end position="136"/>
    </location>
</feature>
<feature type="transmembrane region" description="Helical" evidence="1">
    <location>
        <begin position="192"/>
        <end position="210"/>
    </location>
</feature>
<proteinExistence type="predicted"/>
<keyword evidence="1" id="KW-0472">Membrane</keyword>
<protein>
    <submittedName>
        <fullName evidence="2">Uncharacterized protein</fullName>
    </submittedName>
</protein>
<feature type="transmembrane region" description="Helical" evidence="1">
    <location>
        <begin position="67"/>
        <end position="87"/>
    </location>
</feature>
<sequence>MPKYLLSRIIPFTIFPIAIISIERFSKIPLGTTSIWWIIQALIVFSFWMASFFLFEKENRQATQIVKWYIIWNIISLVRGIFFANYYWEWKELIKNLFNLLIPIVIYAATNKESLQSILAFFLKYTLPFAIVIFPILPIGAWAWYLFPVTLLMLFLPALNFRWKGLILFITIFAIISDLGTRSFIFKYGMPFILISFYYIRIFPWANTAIRTIQKVVMFAPWVFFVLAINGIFNVFKMDEYIHSDFETTTEYQNGVQMKQDLTSDTRTPLYQEVLESALENNYWLLGRTPARGNDTNIFVTDLIKERKERGRNEANILNVFTWTGIIGIILYFLVFFQASSLAINHSNNIYIKLIGLFVAFRWAYAWVEDPYAFDLNYLVIWLMIGACYSASFRKMNNLEVKLWVRAIFEKRYFSAYQAYTLQKLQPKITPEFDQRL</sequence>